<keyword evidence="3" id="KW-1185">Reference proteome</keyword>
<reference evidence="2" key="1">
    <citation type="submission" date="2019-03" db="EMBL/GenBank/DDBJ databases">
        <title>Afifella sp. nov., isolated from activated sludge.</title>
        <authorList>
            <person name="Li Q."/>
            <person name="Liu Y."/>
        </authorList>
    </citation>
    <scope>NUCLEOTIDE SEQUENCE</scope>
    <source>
        <strain evidence="2">L72</strain>
    </source>
</reference>
<comment type="caution">
    <text evidence="2">The sequence shown here is derived from an EMBL/GenBank/DDBJ whole genome shotgun (WGS) entry which is preliminary data.</text>
</comment>
<evidence type="ECO:0000313" key="3">
    <source>
        <dbReference type="Proteomes" id="UP000773614"/>
    </source>
</evidence>
<organism evidence="2 3">
    <name type="scientific">Propylenella binzhouense</name>
    <dbReference type="NCBI Taxonomy" id="2555902"/>
    <lineage>
        <taxon>Bacteria</taxon>
        <taxon>Pseudomonadati</taxon>
        <taxon>Pseudomonadota</taxon>
        <taxon>Alphaproteobacteria</taxon>
        <taxon>Hyphomicrobiales</taxon>
        <taxon>Propylenellaceae</taxon>
        <taxon>Propylenella</taxon>
    </lineage>
</organism>
<evidence type="ECO:0000313" key="2">
    <source>
        <dbReference type="EMBL" id="MYZ48214.1"/>
    </source>
</evidence>
<gene>
    <name evidence="2" type="ORF">E4O86_10880</name>
</gene>
<evidence type="ECO:0000256" key="1">
    <source>
        <dbReference type="SAM" id="MobiDB-lite"/>
    </source>
</evidence>
<dbReference type="EMBL" id="SPKJ01000031">
    <property type="protein sequence ID" value="MYZ48214.1"/>
    <property type="molecule type" value="Genomic_DNA"/>
</dbReference>
<sequence>MAEADLQFVAKLVDEEIRRVIAEAIESEGCVAASQCAVRIANAYPNSRVSAEDLAEAIVRAAISARVAVEVSRPSAAAHLYSTGERLSQRPGRPFAGKRLAGGHAAPGVEPGPNTRPSPAGTSGRV</sequence>
<proteinExistence type="predicted"/>
<accession>A0A964WTP5</accession>
<dbReference type="AlphaFoldDB" id="A0A964WTP5"/>
<feature type="compositionally biased region" description="Polar residues" evidence="1">
    <location>
        <begin position="115"/>
        <end position="126"/>
    </location>
</feature>
<protein>
    <submittedName>
        <fullName evidence="2">Uncharacterized protein</fullName>
    </submittedName>
</protein>
<dbReference type="Proteomes" id="UP000773614">
    <property type="component" value="Unassembled WGS sequence"/>
</dbReference>
<feature type="region of interest" description="Disordered" evidence="1">
    <location>
        <begin position="80"/>
        <end position="126"/>
    </location>
</feature>
<dbReference type="RefSeq" id="WP_161140563.1">
    <property type="nucleotide sequence ID" value="NZ_SPKJ01000031.1"/>
</dbReference>
<name>A0A964WTP5_9HYPH</name>